<evidence type="ECO:0000313" key="4">
    <source>
        <dbReference type="EMBL" id="RSL40493.1"/>
    </source>
</evidence>
<dbReference type="InterPro" id="IPR056884">
    <property type="entry name" value="NPHP3-like_N"/>
</dbReference>
<gene>
    <name evidence="4" type="ORF">CEP51_016691</name>
</gene>
<evidence type="ECO:0000259" key="3">
    <source>
        <dbReference type="Pfam" id="PF24883"/>
    </source>
</evidence>
<dbReference type="AlphaFoldDB" id="A0A428NIA7"/>
<feature type="domain" description="Nephrocystin 3-like N-terminal" evidence="3">
    <location>
        <begin position="284"/>
        <end position="453"/>
    </location>
</feature>
<dbReference type="EMBL" id="NKCL01001324">
    <property type="protein sequence ID" value="RSL40493.1"/>
    <property type="molecule type" value="Genomic_DNA"/>
</dbReference>
<dbReference type="PANTHER" id="PTHR10039">
    <property type="entry name" value="AMELOGENIN"/>
    <property type="match status" value="1"/>
</dbReference>
<dbReference type="Pfam" id="PF24883">
    <property type="entry name" value="NPHP3_N"/>
    <property type="match status" value="1"/>
</dbReference>
<dbReference type="InterPro" id="IPR027417">
    <property type="entry name" value="P-loop_NTPase"/>
</dbReference>
<organism evidence="4 5">
    <name type="scientific">Fusarium floridanum</name>
    <dbReference type="NCBI Taxonomy" id="1325733"/>
    <lineage>
        <taxon>Eukaryota</taxon>
        <taxon>Fungi</taxon>
        <taxon>Dikarya</taxon>
        <taxon>Ascomycota</taxon>
        <taxon>Pezizomycotina</taxon>
        <taxon>Sordariomycetes</taxon>
        <taxon>Hypocreomycetidae</taxon>
        <taxon>Hypocreales</taxon>
        <taxon>Nectriaceae</taxon>
        <taxon>Fusarium</taxon>
        <taxon>Fusarium solani species complex</taxon>
    </lineage>
</organism>
<dbReference type="InterPro" id="IPR038305">
    <property type="entry name" value="HeLo_sf"/>
</dbReference>
<dbReference type="InterPro" id="IPR029498">
    <property type="entry name" value="HeLo_dom"/>
</dbReference>
<dbReference type="Gene3D" id="1.20.120.1020">
    <property type="entry name" value="Prion-inhibition and propagation, HeLo domain"/>
    <property type="match status" value="1"/>
</dbReference>
<dbReference type="PANTHER" id="PTHR10039:SF5">
    <property type="entry name" value="NACHT DOMAIN-CONTAINING PROTEIN"/>
    <property type="match status" value="1"/>
</dbReference>
<feature type="domain" description="Prion-inhibition and propagation HeLo" evidence="2">
    <location>
        <begin position="18"/>
        <end position="216"/>
    </location>
</feature>
<sequence>MTLVISPTPSEKVGIEDIAGALKTCLDILSNISANEDLEGQWDMLQAKLDIERTLLLQWSDRVKLLQDVHDDCLDDLRTHNRIFELLHGAVCLLTDKHQMRWMYQVFSFEEEEVSPDTTYLPSSSILSTPRMEHFNNEFLRLNLRAMQPRQGLCPLAAPHLRVATLVVTFEKFIEHIQQLVSSLYRITGGANCLECATEMAKEDVKRCNSMRDMRLVRDAAGGVRDTIAQSARDFIVQLAQERVLKTLWFPGMEERKMNLREAHPDTFLWSLRAPQMDEDWDDLAEWLVSGSDVYWVCGKAGTGKSTLLKYLFNNPDTKRYLEVWGDNEPVSLGSFFFWSQGLFEQRVRDGMARAMLYHILSEIPRLMPVLVPTLWYHAKEAGDFEQDGSLPLPMIPDVRLAFEKLAEPGVLNKKFCFFIDGLDEYGGSESRAVDFIQRLSRSDKIKVIASSRPHPTFLELLGDYPKMSLHELTGGDILQYVQDKVDAHPYMRVLRDVNETRTLVLIEMLADRAEGVFLWGVLAIKAFLKGLDAFESLPDLEDRVRAIPKDLPGLYRHMLNLVEPRHREGAAKMLRMCHRSKVSRMRDGGSGRVWAVGLAALDGKGMEFDNFEHHSENTLRARHRQCLTLENCLASRCGGLLEVIRYEPDEEDSCFCGRPETHPTRDRDILIDSSIEFVHRSAFEWFDKLGWTTVPWVELRDQDFQEDAALASMAWHQSRISHDLGASPGTTDTSLSYCMEKIHEASKFTPKFAKRMLLEIKQLVADTRRNRGENWRFTFCCLEGENSEHLEILYFGVAMGMANFVRYYMRQHGEGRSLRDLELEHGMNWWRVAADRSLVVKFLEPHFEAIQNLPPQREMMHYLAQIGCPVPRSQLVKHLTDGEMAGSMYMAVIEDLHH</sequence>
<keyword evidence="5" id="KW-1185">Reference proteome</keyword>
<comment type="caution">
    <text evidence="4">The sequence shown here is derived from an EMBL/GenBank/DDBJ whole genome shotgun (WGS) entry which is preliminary data.</text>
</comment>
<proteinExistence type="predicted"/>
<dbReference type="Pfam" id="PF14479">
    <property type="entry name" value="HeLo"/>
    <property type="match status" value="1"/>
</dbReference>
<dbReference type="SUPFAM" id="SSF52540">
    <property type="entry name" value="P-loop containing nucleoside triphosphate hydrolases"/>
    <property type="match status" value="1"/>
</dbReference>
<evidence type="ECO:0000259" key="2">
    <source>
        <dbReference type="Pfam" id="PF14479"/>
    </source>
</evidence>
<evidence type="ECO:0000256" key="1">
    <source>
        <dbReference type="ARBA" id="ARBA00022737"/>
    </source>
</evidence>
<evidence type="ECO:0000313" key="5">
    <source>
        <dbReference type="Proteomes" id="UP000287972"/>
    </source>
</evidence>
<protein>
    <submittedName>
        <fullName evidence="4">Uncharacterized protein</fullName>
    </submittedName>
</protein>
<dbReference type="Proteomes" id="UP000287972">
    <property type="component" value="Unassembled WGS sequence"/>
</dbReference>
<name>A0A428NIA7_9HYPO</name>
<keyword evidence="1" id="KW-0677">Repeat</keyword>
<reference evidence="4 5" key="1">
    <citation type="submission" date="2017-06" db="EMBL/GenBank/DDBJ databases">
        <title>Comparative genomic analysis of Ambrosia Fusariam Clade fungi.</title>
        <authorList>
            <person name="Stajich J.E."/>
            <person name="Carrillo J."/>
            <person name="Kijimoto T."/>
            <person name="Eskalen A."/>
            <person name="O'Donnell K."/>
            <person name="Kasson M."/>
        </authorList>
    </citation>
    <scope>NUCLEOTIDE SEQUENCE [LARGE SCALE GENOMIC DNA]</scope>
    <source>
        <strain evidence="4 5">NRRL62606</strain>
    </source>
</reference>
<accession>A0A428NIA7</accession>